<dbReference type="AlphaFoldDB" id="A0A1S1YSV7"/>
<evidence type="ECO:0008006" key="3">
    <source>
        <dbReference type="Google" id="ProtNLM"/>
    </source>
</evidence>
<accession>A0A1S1YSV7</accession>
<dbReference type="STRING" id="915059.NH26_21115"/>
<dbReference type="EMBL" id="JRYR02000002">
    <property type="protein sequence ID" value="OHX64109.1"/>
    <property type="molecule type" value="Genomic_DNA"/>
</dbReference>
<gene>
    <name evidence="1" type="ORF">NH26_21115</name>
</gene>
<proteinExistence type="predicted"/>
<reference evidence="1 2" key="1">
    <citation type="journal article" date="2012" name="Int. J. Syst. Evol. Microbiol.">
        <title>Flammeovirga pacifica sp. nov., isolated from deep-sea sediment.</title>
        <authorList>
            <person name="Xu H."/>
            <person name="Fu Y."/>
            <person name="Yang N."/>
            <person name="Ding Z."/>
            <person name="Lai Q."/>
            <person name="Zeng R."/>
        </authorList>
    </citation>
    <scope>NUCLEOTIDE SEQUENCE [LARGE SCALE GENOMIC DNA]</scope>
    <source>
        <strain evidence="2">DSM 24597 / LMG 26175 / WPAGA1</strain>
    </source>
</reference>
<dbReference type="Pfam" id="PF11751">
    <property type="entry name" value="PorP_SprF"/>
    <property type="match status" value="1"/>
</dbReference>
<evidence type="ECO:0000313" key="2">
    <source>
        <dbReference type="Proteomes" id="UP000179797"/>
    </source>
</evidence>
<protein>
    <recommendedName>
        <fullName evidence="3">Type IX secretion system membrane protein PorP/SprF</fullName>
    </recommendedName>
</protein>
<dbReference type="InterPro" id="IPR019861">
    <property type="entry name" value="PorP/SprF_Bacteroidetes"/>
</dbReference>
<dbReference type="Proteomes" id="UP000179797">
    <property type="component" value="Unassembled WGS sequence"/>
</dbReference>
<evidence type="ECO:0000313" key="1">
    <source>
        <dbReference type="EMBL" id="OHX64109.1"/>
    </source>
</evidence>
<keyword evidence="2" id="KW-1185">Reference proteome</keyword>
<sequence>MFFTFFICLTTNAQDAHLSQYYAAPLYLNPALVGTAGDGRVNLNYRNQWVGIPSNYSTFMASFDTPIPSKNIGVGVTLHEDVMGTNSGALMDRFVMNVSGGYNFKVSKEYTLSFGLQLGFEQSSLGFYKLLFGDQIDDDGITGDPTKDKVDRESKIYPDVSTGAVFYGKDFWFGMSFYHLNQPKITRYYNGQDYLPIRYSVHAGYRIPLTYRWHGAVGNYDDRTVSFMMHYQSQGKKDQLSTGVNLNYKPIILGVWYRGLFVKDNEDPTQFNHDSIVFMSGVQVKRFTIGYSFDHPIGGLQFAEGNSHELSVRYDLNFYPNYRKKKKKGKVGVPTDKCPIPNL</sequence>
<organism evidence="1 2">
    <name type="scientific">Flammeovirga pacifica</name>
    <dbReference type="NCBI Taxonomy" id="915059"/>
    <lineage>
        <taxon>Bacteria</taxon>
        <taxon>Pseudomonadati</taxon>
        <taxon>Bacteroidota</taxon>
        <taxon>Cytophagia</taxon>
        <taxon>Cytophagales</taxon>
        <taxon>Flammeovirgaceae</taxon>
        <taxon>Flammeovirga</taxon>
    </lineage>
</organism>
<name>A0A1S1YSV7_FLAPC</name>
<dbReference type="NCBIfam" id="TIGR03519">
    <property type="entry name" value="T9SS_PorP_fam"/>
    <property type="match status" value="1"/>
</dbReference>
<comment type="caution">
    <text evidence="1">The sequence shown here is derived from an EMBL/GenBank/DDBJ whole genome shotgun (WGS) entry which is preliminary data.</text>
</comment>